<dbReference type="Gene3D" id="1.10.10.10">
    <property type="entry name" value="Winged helix-like DNA-binding domain superfamily/Winged helix DNA-binding domain"/>
    <property type="match status" value="1"/>
</dbReference>
<dbReference type="SUPFAM" id="SSF46785">
    <property type="entry name" value="Winged helix' DNA-binding domain"/>
    <property type="match status" value="1"/>
</dbReference>
<dbReference type="Pfam" id="PF01047">
    <property type="entry name" value="MarR"/>
    <property type="match status" value="1"/>
</dbReference>
<evidence type="ECO:0000256" key="3">
    <source>
        <dbReference type="ARBA" id="ARBA00023163"/>
    </source>
</evidence>
<accession>A0A841IWL8</accession>
<keyword evidence="3" id="KW-0804">Transcription</keyword>
<dbReference type="PANTHER" id="PTHR42756:SF1">
    <property type="entry name" value="TRANSCRIPTIONAL REPRESSOR OF EMRAB OPERON"/>
    <property type="match status" value="1"/>
</dbReference>
<comment type="caution">
    <text evidence="5">The sequence shown here is derived from an EMBL/GenBank/DDBJ whole genome shotgun (WGS) entry which is preliminary data.</text>
</comment>
<dbReference type="GO" id="GO:0003677">
    <property type="term" value="F:DNA binding"/>
    <property type="evidence" value="ECO:0007669"/>
    <property type="project" value="UniProtKB-KW"/>
</dbReference>
<protein>
    <submittedName>
        <fullName evidence="5">DNA-binding MarR family transcriptional regulator</fullName>
    </submittedName>
</protein>
<dbReference type="GO" id="GO:0003700">
    <property type="term" value="F:DNA-binding transcription factor activity"/>
    <property type="evidence" value="ECO:0007669"/>
    <property type="project" value="InterPro"/>
</dbReference>
<name>A0A841IWL8_9SPHN</name>
<dbReference type="EMBL" id="JACIJP010000001">
    <property type="protein sequence ID" value="MBB6123053.1"/>
    <property type="molecule type" value="Genomic_DNA"/>
</dbReference>
<evidence type="ECO:0000259" key="4">
    <source>
        <dbReference type="PROSITE" id="PS50995"/>
    </source>
</evidence>
<evidence type="ECO:0000256" key="1">
    <source>
        <dbReference type="ARBA" id="ARBA00023015"/>
    </source>
</evidence>
<evidence type="ECO:0000313" key="5">
    <source>
        <dbReference type="EMBL" id="MBB6123053.1"/>
    </source>
</evidence>
<dbReference type="PANTHER" id="PTHR42756">
    <property type="entry name" value="TRANSCRIPTIONAL REGULATOR, MARR"/>
    <property type="match status" value="1"/>
</dbReference>
<proteinExistence type="predicted"/>
<reference evidence="5 6" key="1">
    <citation type="submission" date="2020-08" db="EMBL/GenBank/DDBJ databases">
        <title>Genomic Encyclopedia of Type Strains, Phase IV (KMG-IV): sequencing the most valuable type-strain genomes for metagenomic binning, comparative biology and taxonomic classification.</title>
        <authorList>
            <person name="Goeker M."/>
        </authorList>
    </citation>
    <scope>NUCLEOTIDE SEQUENCE [LARGE SCALE GENOMIC DNA]</scope>
    <source>
        <strain evidence="5 6">DSM 102255</strain>
    </source>
</reference>
<sequence>MYELTKSIPYLLNRAGVRMGALFSRRIEQFNLTLPMYRVLASLREQPGQKLSDLAETTVVELSTMSRMIGTLVTNGLVTRERLPNNERTVSINLTKEGIRIADLLIKEAMHYEEVAVRNLATADIEKLRFLLNEIHDLLDVLESEQESLLQ</sequence>
<dbReference type="Proteomes" id="UP000552700">
    <property type="component" value="Unassembled WGS sequence"/>
</dbReference>
<dbReference type="InterPro" id="IPR036390">
    <property type="entry name" value="WH_DNA-bd_sf"/>
</dbReference>
<evidence type="ECO:0000256" key="2">
    <source>
        <dbReference type="ARBA" id="ARBA00023125"/>
    </source>
</evidence>
<feature type="domain" description="HTH marR-type" evidence="4">
    <location>
        <begin position="5"/>
        <end position="137"/>
    </location>
</feature>
<keyword evidence="6" id="KW-1185">Reference proteome</keyword>
<dbReference type="PROSITE" id="PS50995">
    <property type="entry name" value="HTH_MARR_2"/>
    <property type="match status" value="1"/>
</dbReference>
<gene>
    <name evidence="5" type="ORF">FHS92_000760</name>
</gene>
<dbReference type="InterPro" id="IPR000835">
    <property type="entry name" value="HTH_MarR-typ"/>
</dbReference>
<dbReference type="AlphaFoldDB" id="A0A841IWL8"/>
<evidence type="ECO:0000313" key="6">
    <source>
        <dbReference type="Proteomes" id="UP000552700"/>
    </source>
</evidence>
<dbReference type="RefSeq" id="WP_184077655.1">
    <property type="nucleotide sequence ID" value="NZ_JACIJP010000001.1"/>
</dbReference>
<dbReference type="SMART" id="SM00347">
    <property type="entry name" value="HTH_MARR"/>
    <property type="match status" value="1"/>
</dbReference>
<keyword evidence="2 5" id="KW-0238">DNA-binding</keyword>
<organism evidence="5 6">
    <name type="scientific">Sphingobium subterraneum</name>
    <dbReference type="NCBI Taxonomy" id="627688"/>
    <lineage>
        <taxon>Bacteria</taxon>
        <taxon>Pseudomonadati</taxon>
        <taxon>Pseudomonadota</taxon>
        <taxon>Alphaproteobacteria</taxon>
        <taxon>Sphingomonadales</taxon>
        <taxon>Sphingomonadaceae</taxon>
        <taxon>Sphingobium</taxon>
    </lineage>
</organism>
<dbReference type="PRINTS" id="PR00598">
    <property type="entry name" value="HTHMARR"/>
</dbReference>
<dbReference type="InterPro" id="IPR036388">
    <property type="entry name" value="WH-like_DNA-bd_sf"/>
</dbReference>
<keyword evidence="1" id="KW-0805">Transcription regulation</keyword>